<dbReference type="InterPro" id="IPR002110">
    <property type="entry name" value="Ankyrin_rpt"/>
</dbReference>
<dbReference type="SUPFAM" id="SSF48403">
    <property type="entry name" value="Ankyrin repeat"/>
    <property type="match status" value="1"/>
</dbReference>
<evidence type="ECO:0000256" key="2">
    <source>
        <dbReference type="ARBA" id="ARBA00023043"/>
    </source>
</evidence>
<keyword evidence="1" id="KW-0677">Repeat</keyword>
<protein>
    <submittedName>
        <fullName evidence="4">Ankyrin repeat protein</fullName>
    </submittedName>
</protein>
<feature type="repeat" description="ANK" evidence="3">
    <location>
        <begin position="51"/>
        <end position="83"/>
    </location>
</feature>
<proteinExistence type="predicted"/>
<sequence length="174" mass="17930">MPAPLPAHGPCVLADEAPIARLHPQLAGSAAALSNWLAQQGFPGPLARAEEGETALMRAAWQGDASATAALLGRGVPVDAEDDQGRTALWYACLQGWPATIVQLLQAGADIDHADDGGLTCLMQAAASGRAELMALLRQLGASAVPCAPDGRAAADMAADRARELLRHARRLSA</sequence>
<evidence type="ECO:0000313" key="4">
    <source>
        <dbReference type="EMBL" id="RDI23497.1"/>
    </source>
</evidence>
<dbReference type="PROSITE" id="PS50088">
    <property type="entry name" value="ANK_REPEAT"/>
    <property type="match status" value="2"/>
</dbReference>
<comment type="caution">
    <text evidence="4">The sequence shown here is derived from an EMBL/GenBank/DDBJ whole genome shotgun (WGS) entry which is preliminary data.</text>
</comment>
<dbReference type="EMBL" id="QQAV01000006">
    <property type="protein sequence ID" value="RDI23497.1"/>
    <property type="molecule type" value="Genomic_DNA"/>
</dbReference>
<dbReference type="InterPro" id="IPR036770">
    <property type="entry name" value="Ankyrin_rpt-contain_sf"/>
</dbReference>
<reference evidence="4 5" key="1">
    <citation type="submission" date="2018-07" db="EMBL/GenBank/DDBJ databases">
        <title>Genomic Encyclopedia of Type Strains, Phase IV (KMG-IV): sequencing the most valuable type-strain genomes for metagenomic binning, comparative biology and taxonomic classification.</title>
        <authorList>
            <person name="Goeker M."/>
        </authorList>
    </citation>
    <scope>NUCLEOTIDE SEQUENCE [LARGE SCALE GENOMIC DNA]</scope>
    <source>
        <strain evidence="4 5">DSM 21352</strain>
    </source>
</reference>
<evidence type="ECO:0000313" key="5">
    <source>
        <dbReference type="Proteomes" id="UP000255265"/>
    </source>
</evidence>
<dbReference type="PANTHER" id="PTHR24171">
    <property type="entry name" value="ANKYRIN REPEAT DOMAIN-CONTAINING PROTEIN 39-RELATED"/>
    <property type="match status" value="1"/>
</dbReference>
<organism evidence="4 5">
    <name type="scientific">Pseudacidovorax intermedius</name>
    <dbReference type="NCBI Taxonomy" id="433924"/>
    <lineage>
        <taxon>Bacteria</taxon>
        <taxon>Pseudomonadati</taxon>
        <taxon>Pseudomonadota</taxon>
        <taxon>Betaproteobacteria</taxon>
        <taxon>Burkholderiales</taxon>
        <taxon>Comamonadaceae</taxon>
        <taxon>Pseudacidovorax</taxon>
    </lineage>
</organism>
<accession>A0A370FCQ0</accession>
<feature type="repeat" description="ANK" evidence="3">
    <location>
        <begin position="84"/>
        <end position="116"/>
    </location>
</feature>
<dbReference type="RefSeq" id="WP_114803523.1">
    <property type="nucleotide sequence ID" value="NZ_QQAV01000006.1"/>
</dbReference>
<evidence type="ECO:0000256" key="1">
    <source>
        <dbReference type="ARBA" id="ARBA00022737"/>
    </source>
</evidence>
<gene>
    <name evidence="4" type="ORF">DFR41_106203</name>
</gene>
<dbReference type="OrthoDB" id="8909313at2"/>
<keyword evidence="2 3" id="KW-0040">ANK repeat</keyword>
<name>A0A370FCQ0_9BURK</name>
<dbReference type="SMART" id="SM00248">
    <property type="entry name" value="ANK"/>
    <property type="match status" value="3"/>
</dbReference>
<dbReference type="Pfam" id="PF12796">
    <property type="entry name" value="Ank_2"/>
    <property type="match status" value="1"/>
</dbReference>
<dbReference type="Gene3D" id="1.25.40.20">
    <property type="entry name" value="Ankyrin repeat-containing domain"/>
    <property type="match status" value="1"/>
</dbReference>
<dbReference type="AlphaFoldDB" id="A0A370FCQ0"/>
<keyword evidence="5" id="KW-1185">Reference proteome</keyword>
<evidence type="ECO:0000256" key="3">
    <source>
        <dbReference type="PROSITE-ProRule" id="PRU00023"/>
    </source>
</evidence>
<dbReference type="PROSITE" id="PS50297">
    <property type="entry name" value="ANK_REP_REGION"/>
    <property type="match status" value="2"/>
</dbReference>
<dbReference type="Proteomes" id="UP000255265">
    <property type="component" value="Unassembled WGS sequence"/>
</dbReference>